<dbReference type="Gene3D" id="3.40.50.2000">
    <property type="entry name" value="Glycogen Phosphorylase B"/>
    <property type="match status" value="2"/>
</dbReference>
<dbReference type="FunFam" id="3.40.50.2000:FF:000063">
    <property type="entry name" value="Glycosyltransferase"/>
    <property type="match status" value="1"/>
</dbReference>
<protein>
    <recommendedName>
        <fullName evidence="5">Glycosyltransferase</fullName>
    </recommendedName>
</protein>
<accession>A0ABD3D407</accession>
<name>A0ABD3D407_9LAMI</name>
<evidence type="ECO:0000313" key="4">
    <source>
        <dbReference type="Proteomes" id="UP001632038"/>
    </source>
</evidence>
<comment type="similarity">
    <text evidence="1">Belongs to the UDP-glycosyltransferase family.</text>
</comment>
<keyword evidence="2" id="KW-0808">Transferase</keyword>
<dbReference type="Proteomes" id="UP001632038">
    <property type="component" value="Unassembled WGS sequence"/>
</dbReference>
<reference evidence="4" key="1">
    <citation type="journal article" date="2024" name="IScience">
        <title>Strigolactones Initiate the Formation of Haustorium-like Structures in Castilleja.</title>
        <authorList>
            <person name="Buerger M."/>
            <person name="Peterson D."/>
            <person name="Chory J."/>
        </authorList>
    </citation>
    <scope>NUCLEOTIDE SEQUENCE [LARGE SCALE GENOMIC DNA]</scope>
</reference>
<organism evidence="3 4">
    <name type="scientific">Castilleja foliolosa</name>
    <dbReference type="NCBI Taxonomy" id="1961234"/>
    <lineage>
        <taxon>Eukaryota</taxon>
        <taxon>Viridiplantae</taxon>
        <taxon>Streptophyta</taxon>
        <taxon>Embryophyta</taxon>
        <taxon>Tracheophyta</taxon>
        <taxon>Spermatophyta</taxon>
        <taxon>Magnoliopsida</taxon>
        <taxon>eudicotyledons</taxon>
        <taxon>Gunneridae</taxon>
        <taxon>Pentapetalae</taxon>
        <taxon>asterids</taxon>
        <taxon>lamiids</taxon>
        <taxon>Lamiales</taxon>
        <taxon>Orobanchaceae</taxon>
        <taxon>Pedicularideae</taxon>
        <taxon>Castillejinae</taxon>
        <taxon>Castilleja</taxon>
    </lineage>
</organism>
<proteinExistence type="inferred from homology"/>
<dbReference type="EMBL" id="JAVIJP010000026">
    <property type="protein sequence ID" value="KAL3637011.1"/>
    <property type="molecule type" value="Genomic_DNA"/>
</dbReference>
<evidence type="ECO:0008006" key="5">
    <source>
        <dbReference type="Google" id="ProtNLM"/>
    </source>
</evidence>
<sequence length="442" mass="49597">MEAALRIIRYLKDQQGSNISIRHVTFPTAQVGLPDDFAGLASITSTEIYTKFHDAMELLRTPIEQLLIEDRPDCFVSDFFIPWTLDIATKLRIPRIGHHVVGFFPLCVHDSLIKHKPHVGSDLDKPFVVPGIPDVVTMTKRQLPNLLQDEDLEELANEIFENSKKGESASYGVILNSFEELERDYIEHFKTNVCSKAWHVGPVSLCNTNIADKVGRGGGDDNEKSKNMTWEYCLDWLNTKEKNSVVYVCYGTLSVFSAAQMAEIADGLESSGRDFIWVVKNQEGMLPEGFEERVGKRGLLIKTWAPQVLILEHKSVGGFLMHCGWNSLLEGVTAGKLMITWPLSYEQFYTEKLLTKVLKIGVGVGNVEWMDWIDGPKGLIKGEDIAKAVNEVMVGEESVEMRNRVKALSDEAKKAVEKGGSSYNDLDSLIQELRLIKESSNE</sequence>
<comment type="caution">
    <text evidence="3">The sequence shown here is derived from an EMBL/GenBank/DDBJ whole genome shotgun (WGS) entry which is preliminary data.</text>
</comment>
<dbReference type="PANTHER" id="PTHR48047:SF123">
    <property type="entry name" value="GLYCOSYLTRANSFERASE"/>
    <property type="match status" value="1"/>
</dbReference>
<dbReference type="Pfam" id="PF00201">
    <property type="entry name" value="UDPGT"/>
    <property type="match status" value="1"/>
</dbReference>
<dbReference type="InterPro" id="IPR002213">
    <property type="entry name" value="UDP_glucos_trans"/>
</dbReference>
<evidence type="ECO:0000256" key="1">
    <source>
        <dbReference type="ARBA" id="ARBA00009995"/>
    </source>
</evidence>
<evidence type="ECO:0000256" key="2">
    <source>
        <dbReference type="ARBA" id="ARBA00022679"/>
    </source>
</evidence>
<gene>
    <name evidence="3" type="ORF">CASFOL_019310</name>
</gene>
<dbReference type="SUPFAM" id="SSF53756">
    <property type="entry name" value="UDP-Glycosyltransferase/glycogen phosphorylase"/>
    <property type="match status" value="1"/>
</dbReference>
<evidence type="ECO:0000313" key="3">
    <source>
        <dbReference type="EMBL" id="KAL3637011.1"/>
    </source>
</evidence>
<dbReference type="PANTHER" id="PTHR48047">
    <property type="entry name" value="GLYCOSYLTRANSFERASE"/>
    <property type="match status" value="1"/>
</dbReference>
<dbReference type="GO" id="GO:0016740">
    <property type="term" value="F:transferase activity"/>
    <property type="evidence" value="ECO:0007669"/>
    <property type="project" value="UniProtKB-KW"/>
</dbReference>
<dbReference type="CDD" id="cd03784">
    <property type="entry name" value="GT1_Gtf-like"/>
    <property type="match status" value="1"/>
</dbReference>
<keyword evidence="4" id="KW-1185">Reference proteome</keyword>
<dbReference type="AlphaFoldDB" id="A0ABD3D407"/>